<comment type="caution">
    <text evidence="1">The sequence shown here is derived from an EMBL/GenBank/DDBJ whole genome shotgun (WGS) entry which is preliminary data.</text>
</comment>
<reference evidence="1 2" key="1">
    <citation type="journal article" date="2023" name="Nucleic Acids Res.">
        <title>The hologenome of Daphnia magna reveals possible DNA methylation and microbiome-mediated evolution of the host genome.</title>
        <authorList>
            <person name="Chaturvedi A."/>
            <person name="Li X."/>
            <person name="Dhandapani V."/>
            <person name="Marshall H."/>
            <person name="Kissane S."/>
            <person name="Cuenca-Cambronero M."/>
            <person name="Asole G."/>
            <person name="Calvet F."/>
            <person name="Ruiz-Romero M."/>
            <person name="Marangio P."/>
            <person name="Guigo R."/>
            <person name="Rago D."/>
            <person name="Mirbahai L."/>
            <person name="Eastwood N."/>
            <person name="Colbourne J.K."/>
            <person name="Zhou J."/>
            <person name="Mallon E."/>
            <person name="Orsini L."/>
        </authorList>
    </citation>
    <scope>NUCLEOTIDE SEQUENCE [LARGE SCALE GENOMIC DNA]</scope>
    <source>
        <strain evidence="1">LRV0_1</strain>
    </source>
</reference>
<protein>
    <submittedName>
        <fullName evidence="1">Uncharacterized protein</fullName>
    </submittedName>
</protein>
<proteinExistence type="predicted"/>
<dbReference type="Proteomes" id="UP001234178">
    <property type="component" value="Unassembled WGS sequence"/>
</dbReference>
<accession>A0ABR0A079</accession>
<organism evidence="1 2">
    <name type="scientific">Daphnia magna</name>
    <dbReference type="NCBI Taxonomy" id="35525"/>
    <lineage>
        <taxon>Eukaryota</taxon>
        <taxon>Metazoa</taxon>
        <taxon>Ecdysozoa</taxon>
        <taxon>Arthropoda</taxon>
        <taxon>Crustacea</taxon>
        <taxon>Branchiopoda</taxon>
        <taxon>Diplostraca</taxon>
        <taxon>Cladocera</taxon>
        <taxon>Anomopoda</taxon>
        <taxon>Daphniidae</taxon>
        <taxon>Daphnia</taxon>
    </lineage>
</organism>
<evidence type="ECO:0000313" key="2">
    <source>
        <dbReference type="Proteomes" id="UP001234178"/>
    </source>
</evidence>
<name>A0ABR0A079_9CRUS</name>
<keyword evidence="2" id="KW-1185">Reference proteome</keyword>
<evidence type="ECO:0000313" key="1">
    <source>
        <dbReference type="EMBL" id="KAK4018506.1"/>
    </source>
</evidence>
<dbReference type="EMBL" id="JAOYFB010000036">
    <property type="protein sequence ID" value="KAK4018506.1"/>
    <property type="molecule type" value="Genomic_DNA"/>
</dbReference>
<sequence length="105" mass="11931">MQTAQHYSLPVFPYIGDTSAKKIIIRVITDGIQGGKSFVLATVHQLHCHSLGNVSHLTQLFNIFLETITVLNRKNEGRRTVKASDEIYFSCKKKKKENRKIETEA</sequence>
<gene>
    <name evidence="1" type="ORF">OUZ56_000557</name>
</gene>